<evidence type="ECO:0000256" key="1">
    <source>
        <dbReference type="ARBA" id="ARBA00023015"/>
    </source>
</evidence>
<keyword evidence="5" id="KW-1185">Reference proteome</keyword>
<evidence type="ECO:0000259" key="3">
    <source>
        <dbReference type="Pfam" id="PF04967"/>
    </source>
</evidence>
<dbReference type="Proteomes" id="UP001224926">
    <property type="component" value="Chromosome"/>
</dbReference>
<dbReference type="RefSeq" id="WP_049966475.1">
    <property type="nucleotide sequence ID" value="NZ_CP101873.1"/>
</dbReference>
<organism evidence="4 5">
    <name type="scientific">Natrinema thermotolerans</name>
    <dbReference type="NCBI Taxonomy" id="121872"/>
    <lineage>
        <taxon>Archaea</taxon>
        <taxon>Methanobacteriati</taxon>
        <taxon>Methanobacteriota</taxon>
        <taxon>Stenosarchaea group</taxon>
        <taxon>Halobacteria</taxon>
        <taxon>Halobacteriales</taxon>
        <taxon>Natrialbaceae</taxon>
        <taxon>Natrinema</taxon>
    </lineage>
</organism>
<sequence>MPRATLSISLPDGIWIRDVSTTHSEAVFEIVTALAGEQAGIALLNLTTDDPLPILTAIEQRSDVVDVELLWKQEETALLQVEATSPPLLLPLWQAGVPIRLPFSIQNGEATWELVTSSSRFSALGEALEAAGIEYTLESVAEIGTTQADRLLTDRQQEVMTTALEAGYYATPREATLTDVADRLNVSKATCSDVLHRAEGSIISWFADEQFGPASEPRSHLER</sequence>
<keyword evidence="2" id="KW-0804">Transcription</keyword>
<dbReference type="PANTHER" id="PTHR34236">
    <property type="entry name" value="DIMETHYL SULFOXIDE REDUCTASE TRANSCRIPTIONAL ACTIVATOR"/>
    <property type="match status" value="1"/>
</dbReference>
<keyword evidence="1" id="KW-0805">Transcription regulation</keyword>
<name>A0AAF0PA03_9EURY</name>
<dbReference type="EMBL" id="CP101873">
    <property type="protein sequence ID" value="WMT07161.1"/>
    <property type="molecule type" value="Genomic_DNA"/>
</dbReference>
<dbReference type="GeneID" id="84215766"/>
<dbReference type="PANTHER" id="PTHR34236:SF1">
    <property type="entry name" value="DIMETHYL SULFOXIDE REDUCTASE TRANSCRIPTIONAL ACTIVATOR"/>
    <property type="match status" value="1"/>
</dbReference>
<evidence type="ECO:0000313" key="5">
    <source>
        <dbReference type="Proteomes" id="UP001224926"/>
    </source>
</evidence>
<dbReference type="Pfam" id="PF04967">
    <property type="entry name" value="HTH_10"/>
    <property type="match status" value="1"/>
</dbReference>
<accession>A0AAF0PA03</accession>
<evidence type="ECO:0000256" key="2">
    <source>
        <dbReference type="ARBA" id="ARBA00023163"/>
    </source>
</evidence>
<feature type="domain" description="HTH bat-type" evidence="3">
    <location>
        <begin position="152"/>
        <end position="203"/>
    </location>
</feature>
<dbReference type="AlphaFoldDB" id="A0AAF0PA03"/>
<protein>
    <submittedName>
        <fullName evidence="4">Helix-turn-helix domain-containing protein</fullName>
    </submittedName>
</protein>
<proteinExistence type="predicted"/>
<evidence type="ECO:0000313" key="4">
    <source>
        <dbReference type="EMBL" id="WMT07161.1"/>
    </source>
</evidence>
<dbReference type="GeneID" id="39864249"/>
<dbReference type="InterPro" id="IPR007050">
    <property type="entry name" value="HTH_bacterioopsin"/>
</dbReference>
<gene>
    <name evidence="4" type="ORF">NP511_17455</name>
</gene>
<reference evidence="4 5" key="1">
    <citation type="submission" date="2022-07" db="EMBL/GenBank/DDBJ databases">
        <title>Two temperate virus in Haloterrigena jeotgali A29.</title>
        <authorList>
            <person name="Deng X."/>
        </authorList>
    </citation>
    <scope>NUCLEOTIDE SEQUENCE [LARGE SCALE GENOMIC DNA]</scope>
    <source>
        <strain evidence="4 5">A29</strain>
    </source>
</reference>